<proteinExistence type="predicted"/>
<dbReference type="EMBL" id="OU912926">
    <property type="protein sequence ID" value="CAG9933438.1"/>
    <property type="molecule type" value="Genomic_DNA"/>
</dbReference>
<keyword evidence="1" id="KW-0812">Transmembrane</keyword>
<organism evidence="2 3">
    <name type="scientific">Candidatus Nitrotoga arctica</name>
    <dbReference type="NCBI Taxonomy" id="453162"/>
    <lineage>
        <taxon>Bacteria</taxon>
        <taxon>Pseudomonadati</taxon>
        <taxon>Pseudomonadota</taxon>
        <taxon>Betaproteobacteria</taxon>
        <taxon>Nitrosomonadales</taxon>
        <taxon>Gallionellaceae</taxon>
        <taxon>Candidatus Nitrotoga</taxon>
    </lineage>
</organism>
<keyword evidence="3" id="KW-1185">Reference proteome</keyword>
<dbReference type="Proteomes" id="UP000839052">
    <property type="component" value="Chromosome"/>
</dbReference>
<evidence type="ECO:0008006" key="4">
    <source>
        <dbReference type="Google" id="ProtNLM"/>
    </source>
</evidence>
<dbReference type="RefSeq" id="WP_239797214.1">
    <property type="nucleotide sequence ID" value="NZ_OU912926.1"/>
</dbReference>
<gene>
    <name evidence="2" type="ORF">NTG6680_2189</name>
</gene>
<keyword evidence="1" id="KW-0472">Membrane</keyword>
<dbReference type="InterPro" id="IPR010865">
    <property type="entry name" value="DUF1499"/>
</dbReference>
<dbReference type="PANTHER" id="PTHR34801">
    <property type="entry name" value="EXPRESSED PROTEIN"/>
    <property type="match status" value="1"/>
</dbReference>
<sequence length="161" mass="17729">MAKIILKISILLFIILPVVIIIAGQAGLFNGKRPTDLGLRDGKLKAPLAESSNSISSQAALYPHSDYHIIAPLTYQGDGKAAFVKLTNIVRNINNTTVITAEPTYLYAEFQSRLMKFTDDVEFALDEQADVINMRSASRLGKNDFGTNRKRLEAIRAIFGS</sequence>
<evidence type="ECO:0000313" key="2">
    <source>
        <dbReference type="EMBL" id="CAG9933438.1"/>
    </source>
</evidence>
<reference evidence="2 3" key="1">
    <citation type="submission" date="2021-10" db="EMBL/GenBank/DDBJ databases">
        <authorList>
            <person name="Koch H."/>
        </authorList>
    </citation>
    <scope>NUCLEOTIDE SEQUENCE [LARGE SCALE GENOMIC DNA]</scope>
    <source>
        <strain evidence="2">6680</strain>
    </source>
</reference>
<dbReference type="PIRSF" id="PIRSF026426">
    <property type="entry name" value="DUF1499"/>
    <property type="match status" value="1"/>
</dbReference>
<feature type="transmembrane region" description="Helical" evidence="1">
    <location>
        <begin position="6"/>
        <end position="29"/>
    </location>
</feature>
<protein>
    <recommendedName>
        <fullName evidence="4">DUF1499 domain-containing protein</fullName>
    </recommendedName>
</protein>
<dbReference type="PANTHER" id="PTHR34801:SF6">
    <property type="entry name" value="SLL1620 PROTEIN"/>
    <property type="match status" value="1"/>
</dbReference>
<keyword evidence="1" id="KW-1133">Transmembrane helix</keyword>
<accession>A0ABN8AQI4</accession>
<evidence type="ECO:0000313" key="3">
    <source>
        <dbReference type="Proteomes" id="UP000839052"/>
    </source>
</evidence>
<dbReference type="Pfam" id="PF07386">
    <property type="entry name" value="DUF1499"/>
    <property type="match status" value="1"/>
</dbReference>
<evidence type="ECO:0000256" key="1">
    <source>
        <dbReference type="SAM" id="Phobius"/>
    </source>
</evidence>
<name>A0ABN8AQI4_9PROT</name>